<keyword evidence="1" id="KW-0472">Membrane</keyword>
<dbReference type="GeneID" id="62160957"/>
<accession>A0A9P6I7M1</accession>
<feature type="transmembrane region" description="Helical" evidence="1">
    <location>
        <begin position="188"/>
        <end position="207"/>
    </location>
</feature>
<gene>
    <name evidence="2" type="ORF">CkaCkLH20_05164</name>
</gene>
<dbReference type="OrthoDB" id="4844025at2759"/>
<sequence>MPLTNNAGDLTLNDVPPAFRVLPVIVDGKHGTFCLFYLRIRSLQTVEETIAQTRQLFESAEYRASSAVPHGHLSNPFMKESIYKATISSVGVPNEDLEAAILPRNVTITAKEYSPELTAFFWRPARSKDCGPFADRYPDILIDAAQTRYILIHHEMSKTAVVIAAAILVASWLLLSALIGIVRKNMEAGFTVAGVGIGVMALFVAVLKGIQK</sequence>
<dbReference type="RefSeq" id="XP_038746925.1">
    <property type="nucleotide sequence ID" value="XM_038887883.1"/>
</dbReference>
<keyword evidence="1" id="KW-1133">Transmembrane helix</keyword>
<dbReference type="Proteomes" id="UP000781932">
    <property type="component" value="Unassembled WGS sequence"/>
</dbReference>
<evidence type="ECO:0000256" key="1">
    <source>
        <dbReference type="SAM" id="Phobius"/>
    </source>
</evidence>
<protein>
    <submittedName>
        <fullName evidence="2">Uncharacterized protein</fullName>
    </submittedName>
</protein>
<keyword evidence="3" id="KW-1185">Reference proteome</keyword>
<reference evidence="2" key="2">
    <citation type="submission" date="2020-11" db="EMBL/GenBank/DDBJ databases">
        <title>Whole genome sequencing of Colletotrichum sp.</title>
        <authorList>
            <person name="Li H."/>
        </authorList>
    </citation>
    <scope>NUCLEOTIDE SEQUENCE</scope>
    <source>
        <strain evidence="2">CkLH20</strain>
    </source>
</reference>
<evidence type="ECO:0000313" key="2">
    <source>
        <dbReference type="EMBL" id="KAF9877464.1"/>
    </source>
</evidence>
<feature type="transmembrane region" description="Helical" evidence="1">
    <location>
        <begin position="160"/>
        <end position="182"/>
    </location>
</feature>
<proteinExistence type="predicted"/>
<reference evidence="2" key="1">
    <citation type="submission" date="2020-03" db="EMBL/GenBank/DDBJ databases">
        <authorList>
            <person name="He L."/>
        </authorList>
    </citation>
    <scope>NUCLEOTIDE SEQUENCE</scope>
    <source>
        <strain evidence="2">CkLH20</strain>
    </source>
</reference>
<organism evidence="2 3">
    <name type="scientific">Colletotrichum karsti</name>
    <dbReference type="NCBI Taxonomy" id="1095194"/>
    <lineage>
        <taxon>Eukaryota</taxon>
        <taxon>Fungi</taxon>
        <taxon>Dikarya</taxon>
        <taxon>Ascomycota</taxon>
        <taxon>Pezizomycotina</taxon>
        <taxon>Sordariomycetes</taxon>
        <taxon>Hypocreomycetidae</taxon>
        <taxon>Glomerellales</taxon>
        <taxon>Glomerellaceae</taxon>
        <taxon>Colletotrichum</taxon>
        <taxon>Colletotrichum boninense species complex</taxon>
    </lineage>
</organism>
<name>A0A9P6I7M1_9PEZI</name>
<evidence type="ECO:0000313" key="3">
    <source>
        <dbReference type="Proteomes" id="UP000781932"/>
    </source>
</evidence>
<comment type="caution">
    <text evidence="2">The sequence shown here is derived from an EMBL/GenBank/DDBJ whole genome shotgun (WGS) entry which is preliminary data.</text>
</comment>
<dbReference type="EMBL" id="JAATWM020000014">
    <property type="protein sequence ID" value="KAF9877464.1"/>
    <property type="molecule type" value="Genomic_DNA"/>
</dbReference>
<dbReference type="AlphaFoldDB" id="A0A9P6I7M1"/>
<keyword evidence="1" id="KW-0812">Transmembrane</keyword>